<feature type="region of interest" description="Disordered" evidence="1">
    <location>
        <begin position="555"/>
        <end position="583"/>
    </location>
</feature>
<feature type="compositionally biased region" description="Basic and acidic residues" evidence="1">
    <location>
        <begin position="780"/>
        <end position="792"/>
    </location>
</feature>
<dbReference type="EMBL" id="FQNC01000087">
    <property type="protein sequence ID" value="SGZ27068.1"/>
    <property type="molecule type" value="Genomic_DNA"/>
</dbReference>
<reference evidence="2 3" key="1">
    <citation type="submission" date="2016-11" db="EMBL/GenBank/DDBJ databases">
        <authorList>
            <person name="Jaros S."/>
            <person name="Januszkiewicz K."/>
            <person name="Wedrychowicz H."/>
        </authorList>
    </citation>
    <scope>NUCLEOTIDE SEQUENCE [LARGE SCALE GENOMIC DNA]</scope>
</reference>
<name>A0A2X0MR28_9BASI</name>
<feature type="compositionally biased region" description="Basic and acidic residues" evidence="1">
    <location>
        <begin position="448"/>
        <end position="458"/>
    </location>
</feature>
<feature type="compositionally biased region" description="Polar residues" evidence="1">
    <location>
        <begin position="807"/>
        <end position="822"/>
    </location>
</feature>
<feature type="compositionally biased region" description="Polar residues" evidence="1">
    <location>
        <begin position="832"/>
        <end position="850"/>
    </location>
</feature>
<feature type="compositionally biased region" description="Polar residues" evidence="1">
    <location>
        <begin position="116"/>
        <end position="127"/>
    </location>
</feature>
<feature type="region of interest" description="Disordered" evidence="1">
    <location>
        <begin position="747"/>
        <end position="919"/>
    </location>
</feature>
<proteinExistence type="predicted"/>
<feature type="compositionally biased region" description="Polar residues" evidence="1">
    <location>
        <begin position="706"/>
        <end position="720"/>
    </location>
</feature>
<feature type="region of interest" description="Disordered" evidence="1">
    <location>
        <begin position="636"/>
        <end position="658"/>
    </location>
</feature>
<feature type="compositionally biased region" description="Polar residues" evidence="1">
    <location>
        <begin position="641"/>
        <end position="656"/>
    </location>
</feature>
<feature type="compositionally biased region" description="Polar residues" evidence="1">
    <location>
        <begin position="61"/>
        <end position="71"/>
    </location>
</feature>
<feature type="compositionally biased region" description="Basic and acidic residues" evidence="1">
    <location>
        <begin position="466"/>
        <end position="486"/>
    </location>
</feature>
<feature type="region of interest" description="Disordered" evidence="1">
    <location>
        <begin position="1092"/>
        <end position="1111"/>
    </location>
</feature>
<feature type="region of interest" description="Disordered" evidence="1">
    <location>
        <begin position="1045"/>
        <end position="1084"/>
    </location>
</feature>
<protein>
    <submittedName>
        <fullName evidence="2">BQ5605_C025g10044 protein</fullName>
    </submittedName>
</protein>
<evidence type="ECO:0000256" key="1">
    <source>
        <dbReference type="SAM" id="MobiDB-lite"/>
    </source>
</evidence>
<feature type="compositionally biased region" description="Low complexity" evidence="1">
    <location>
        <begin position="871"/>
        <end position="891"/>
    </location>
</feature>
<feature type="region of interest" description="Disordered" evidence="1">
    <location>
        <begin position="279"/>
        <end position="298"/>
    </location>
</feature>
<dbReference type="AlphaFoldDB" id="A0A2X0MR28"/>
<dbReference type="Proteomes" id="UP000249464">
    <property type="component" value="Unassembled WGS sequence"/>
</dbReference>
<feature type="compositionally biased region" description="Acidic residues" evidence="1">
    <location>
        <begin position="1053"/>
        <end position="1073"/>
    </location>
</feature>
<feature type="compositionally biased region" description="Polar residues" evidence="1">
    <location>
        <begin position="555"/>
        <end position="571"/>
    </location>
</feature>
<evidence type="ECO:0000313" key="2">
    <source>
        <dbReference type="EMBL" id="SGZ27068.1"/>
    </source>
</evidence>
<feature type="compositionally biased region" description="Basic and acidic residues" evidence="1">
    <location>
        <begin position="572"/>
        <end position="583"/>
    </location>
</feature>
<feature type="compositionally biased region" description="Polar residues" evidence="1">
    <location>
        <begin position="80"/>
        <end position="89"/>
    </location>
</feature>
<feature type="compositionally biased region" description="Acidic residues" evidence="1">
    <location>
        <begin position="502"/>
        <end position="517"/>
    </location>
</feature>
<gene>
    <name evidence="2" type="primary">BQ5605_C025g10044</name>
    <name evidence="2" type="ORF">BQ5605_C025G10044</name>
</gene>
<organism evidence="2 3">
    <name type="scientific">Microbotryum silenes-dioicae</name>
    <dbReference type="NCBI Taxonomy" id="796604"/>
    <lineage>
        <taxon>Eukaryota</taxon>
        <taxon>Fungi</taxon>
        <taxon>Dikarya</taxon>
        <taxon>Basidiomycota</taxon>
        <taxon>Pucciniomycotina</taxon>
        <taxon>Microbotryomycetes</taxon>
        <taxon>Microbotryales</taxon>
        <taxon>Microbotryaceae</taxon>
        <taxon>Microbotryum</taxon>
    </lineage>
</organism>
<feature type="compositionally biased region" description="Basic and acidic residues" evidence="1">
    <location>
        <begin position="24"/>
        <end position="46"/>
    </location>
</feature>
<feature type="region of interest" description="Disordered" evidence="1">
    <location>
        <begin position="432"/>
        <end position="527"/>
    </location>
</feature>
<keyword evidence="3" id="KW-1185">Reference proteome</keyword>
<feature type="compositionally biased region" description="Basic and acidic residues" evidence="1">
    <location>
        <begin position="679"/>
        <end position="688"/>
    </location>
</feature>
<dbReference type="STRING" id="796604.A0A2X0MR28"/>
<feature type="region of interest" description="Disordered" evidence="1">
    <location>
        <begin position="679"/>
        <end position="720"/>
    </location>
</feature>
<feature type="compositionally biased region" description="Polar residues" evidence="1">
    <location>
        <begin position="14"/>
        <end position="23"/>
    </location>
</feature>
<feature type="region of interest" description="Disordered" evidence="1">
    <location>
        <begin position="951"/>
        <end position="971"/>
    </location>
</feature>
<feature type="compositionally biased region" description="Polar residues" evidence="1">
    <location>
        <begin position="747"/>
        <end position="762"/>
    </location>
</feature>
<sequence length="1111" mass="119073">MGEVRSLHVGLAEESSQAASFTFNDRRSRRDDDDTDDGDSHGHDTDDSQGSNGPAFAATTVHHTSSRSQPTHRFAASLHTPFQGSSTGLPSPPDTAQRPLSSNGVYPTAARARPLSNGQLGTASTTPARLPPLRRVNLVGSRSSINRIGATSSPLSAGVHFKNGAFGGSHAGTHQSPFPAPTSKKWLVMVKGPPILPHSPPPNDASGFARAYGASGRYDGGVLMPLQNSVSAFQLSAQVALIAREFSLPSIGGVALYLCLNNSTNFTTSVPMARRVSRATSASLSTAPDDVSSRPTSMLSTNEFHEPEMFKPRILEETWGTLWAAFLDPLGVVGESVQGPFGPSLAIAGILEFDIDPRRAYWLANCYSSSDPNEYHHSTPAVQSSSHISTPILSAPQLRHVPRGSEVAHRALQGNRGGTQVGLRGRSMSYVWHQPEEHEQRSTTPARSTDEEVPHELVRSTLGGHFGDRDDSNFDPRLDKSLEGLERGSFGGMMLRDMSDVGFEDEDQDSEEPDSDVPSDVTSHDSTTDLEVLHDLQTVEVGSELTAFESFDHFLTSTPGPSSSVNRQLSTQDRDGMGSPRRETHAMSCCLEPLAERSSLDEHESTAIVEYGQAMTSIEAVSDLHEVALLDLSQKKMSPPHQVSMSDGEQASSGNKSIGDFEREDVKCSAEDVEHQCSSRGESLDFLHGDAPSESAAVVDDPRTAAHQTTPSTELEPTNKLTSAAKVTYPYFQLYPPHPPYFVSATKTPSTLSPTGSFSKLMSSPKRRGAPPSPLQFKQHRTDGSVTKTKEVPEEEEQEVHVRDGPQTVTEGGQLWDETTPQDAIFAEYAQASPSGYDESTSFPEASNLPQEIDLDQVDQAKLKEVSNEESGSLLSASPHSPSSSSGSSVSTTFERALKTSGHRNVLSLGESDTGSDIMPLSALFRPPPSGHFDSAFDFESSPIATTNSLIESSTSPLRRPPSPTLNATELNSTSSNISAFVRAMGHPDDGLPFDLPAQGTDISLEHPLEGGDDSMDSISSMGTDKLAAMQTSFDLNRGIPAEGLLVGIGGRDDDDDDDEDEDSDDDGIELGEDQSCRIFDHLPSSPLPAVLEAEMPNSSPQHLPTAAVEA</sequence>
<evidence type="ECO:0000313" key="3">
    <source>
        <dbReference type="Proteomes" id="UP000249464"/>
    </source>
</evidence>
<feature type="region of interest" description="Disordered" evidence="1">
    <location>
        <begin position="1"/>
        <end position="128"/>
    </location>
</feature>
<accession>A0A2X0MR28</accession>